<comment type="caution">
    <text evidence="2">The sequence shown here is derived from an EMBL/GenBank/DDBJ whole genome shotgun (WGS) entry which is preliminary data.</text>
</comment>
<dbReference type="Proteomes" id="UP000735302">
    <property type="component" value="Unassembled WGS sequence"/>
</dbReference>
<evidence type="ECO:0000256" key="1">
    <source>
        <dbReference type="SAM" id="MobiDB-lite"/>
    </source>
</evidence>
<proteinExistence type="predicted"/>
<evidence type="ECO:0000313" key="2">
    <source>
        <dbReference type="EMBL" id="GFO50130.1"/>
    </source>
</evidence>
<name>A0AAV4E1C1_9GAST</name>
<dbReference type="AlphaFoldDB" id="A0AAV4E1C1"/>
<feature type="compositionally biased region" description="Polar residues" evidence="1">
    <location>
        <begin position="67"/>
        <end position="82"/>
    </location>
</feature>
<sequence length="89" mass="9659">MLEIYNMKVDLTHSFSLTAPCPPRGFSLLAYTPHTFHSSTLTWILSPPLAPSSILTSALGNDESDDSSSPISGNARIATTTSGERRRQH</sequence>
<evidence type="ECO:0000313" key="3">
    <source>
        <dbReference type="Proteomes" id="UP000735302"/>
    </source>
</evidence>
<reference evidence="2 3" key="1">
    <citation type="journal article" date="2021" name="Elife">
        <title>Chloroplast acquisition without the gene transfer in kleptoplastic sea slugs, Plakobranchus ocellatus.</title>
        <authorList>
            <person name="Maeda T."/>
            <person name="Takahashi S."/>
            <person name="Yoshida T."/>
            <person name="Shimamura S."/>
            <person name="Takaki Y."/>
            <person name="Nagai Y."/>
            <person name="Toyoda A."/>
            <person name="Suzuki Y."/>
            <person name="Arimoto A."/>
            <person name="Ishii H."/>
            <person name="Satoh N."/>
            <person name="Nishiyama T."/>
            <person name="Hasebe M."/>
            <person name="Maruyama T."/>
            <person name="Minagawa J."/>
            <person name="Obokata J."/>
            <person name="Shigenobu S."/>
        </authorList>
    </citation>
    <scope>NUCLEOTIDE SEQUENCE [LARGE SCALE GENOMIC DNA]</scope>
</reference>
<gene>
    <name evidence="2" type="ORF">PoB_007663500</name>
</gene>
<protein>
    <submittedName>
        <fullName evidence="2">Uncharacterized protein</fullName>
    </submittedName>
</protein>
<accession>A0AAV4E1C1</accession>
<dbReference type="EMBL" id="BLXT01008584">
    <property type="protein sequence ID" value="GFO50130.1"/>
    <property type="molecule type" value="Genomic_DNA"/>
</dbReference>
<keyword evidence="3" id="KW-1185">Reference proteome</keyword>
<feature type="region of interest" description="Disordered" evidence="1">
    <location>
        <begin position="55"/>
        <end position="89"/>
    </location>
</feature>
<organism evidence="2 3">
    <name type="scientific">Plakobranchus ocellatus</name>
    <dbReference type="NCBI Taxonomy" id="259542"/>
    <lineage>
        <taxon>Eukaryota</taxon>
        <taxon>Metazoa</taxon>
        <taxon>Spiralia</taxon>
        <taxon>Lophotrochozoa</taxon>
        <taxon>Mollusca</taxon>
        <taxon>Gastropoda</taxon>
        <taxon>Heterobranchia</taxon>
        <taxon>Euthyneura</taxon>
        <taxon>Panpulmonata</taxon>
        <taxon>Sacoglossa</taxon>
        <taxon>Placobranchoidea</taxon>
        <taxon>Plakobranchidae</taxon>
        <taxon>Plakobranchus</taxon>
    </lineage>
</organism>